<proteinExistence type="predicted"/>
<feature type="compositionally biased region" description="Pro residues" evidence="3">
    <location>
        <begin position="44"/>
        <end position="54"/>
    </location>
</feature>
<dbReference type="SUPFAM" id="SSF52266">
    <property type="entry name" value="SGNH hydrolase"/>
    <property type="match status" value="1"/>
</dbReference>
<dbReference type="PANTHER" id="PTHR37981:SF1">
    <property type="entry name" value="SGNH HYDROLASE-TYPE ESTERASE DOMAIN-CONTAINING PROTEIN"/>
    <property type="match status" value="1"/>
</dbReference>
<feature type="region of interest" description="Disordered" evidence="3">
    <location>
        <begin position="36"/>
        <end position="59"/>
    </location>
</feature>
<keyword evidence="2" id="KW-1015">Disulfide bond</keyword>
<evidence type="ECO:0000256" key="1">
    <source>
        <dbReference type="PIRSR" id="PIRSR637460-1"/>
    </source>
</evidence>
<dbReference type="GO" id="GO:0019433">
    <property type="term" value="P:triglyceride catabolic process"/>
    <property type="evidence" value="ECO:0007669"/>
    <property type="project" value="TreeGrafter"/>
</dbReference>
<evidence type="ECO:0000313" key="5">
    <source>
        <dbReference type="EMBL" id="GLJ77646.1"/>
    </source>
</evidence>
<dbReference type="InterPro" id="IPR036514">
    <property type="entry name" value="SGNH_hydro_sf"/>
</dbReference>
<sequence>MRRRTLLIPIIAIVAVGALAGAGAIAWAASRGGAESPSAAVPEVPTPTPTPTLDPFPKEPLTTETRYVALGDSFAAGMGAGDEQGRCLTSDKAYPDLFAEASKVDLIANAACSGATTGDLLKRQLIALDDRTDLVTISVGGNDLGVAAIAADCSAGKAVACRTEVSSGLSLLNVLPERLDTVYSAVAQAAPNARIVVTGYATLYDASDPSASDFGIAATINAATVGLNQVISDAVDAQRAKGIPITFVGVDFDGHGIGNKDPWVNATGYTAFHPTAAGYEEYSRELVRLLGTAG</sequence>
<dbReference type="InterPro" id="IPR037460">
    <property type="entry name" value="SEST-like"/>
</dbReference>
<feature type="active site" evidence="1">
    <location>
        <position position="273"/>
    </location>
</feature>
<accession>A0A9W6HBS6</accession>
<feature type="disulfide bond" evidence="2">
    <location>
        <begin position="153"/>
        <end position="161"/>
    </location>
</feature>
<gene>
    <name evidence="5" type="ORF">GCM10017584_32200</name>
</gene>
<reference evidence="5" key="1">
    <citation type="journal article" date="2014" name="Int. J. Syst. Evol. Microbiol.">
        <title>Complete genome sequence of Corynebacterium casei LMG S-19264T (=DSM 44701T), isolated from a smear-ripened cheese.</title>
        <authorList>
            <consortium name="US DOE Joint Genome Institute (JGI-PGF)"/>
            <person name="Walter F."/>
            <person name="Albersmeier A."/>
            <person name="Kalinowski J."/>
            <person name="Ruckert C."/>
        </authorList>
    </citation>
    <scope>NUCLEOTIDE SEQUENCE</scope>
    <source>
        <strain evidence="5">VKM Ac-1401</strain>
    </source>
</reference>
<feature type="domain" description="SGNH hydrolase-type esterase" evidence="4">
    <location>
        <begin position="69"/>
        <end position="280"/>
    </location>
</feature>
<name>A0A9W6HBS6_9MICO</name>
<organism evidence="5 6">
    <name type="scientific">Leifsonia poae</name>
    <dbReference type="NCBI Taxonomy" id="110933"/>
    <lineage>
        <taxon>Bacteria</taxon>
        <taxon>Bacillati</taxon>
        <taxon>Actinomycetota</taxon>
        <taxon>Actinomycetes</taxon>
        <taxon>Micrococcales</taxon>
        <taxon>Microbacteriaceae</taxon>
        <taxon>Leifsonia</taxon>
    </lineage>
</organism>
<protein>
    <recommendedName>
        <fullName evidence="4">SGNH hydrolase-type esterase domain-containing protein</fullName>
    </recommendedName>
</protein>
<feature type="disulfide bond" evidence="2">
    <location>
        <begin position="87"/>
        <end position="112"/>
    </location>
</feature>
<keyword evidence="6" id="KW-1185">Reference proteome</keyword>
<dbReference type="Proteomes" id="UP001142372">
    <property type="component" value="Unassembled WGS sequence"/>
</dbReference>
<dbReference type="GO" id="GO:0004806">
    <property type="term" value="F:triacylglycerol lipase activity"/>
    <property type="evidence" value="ECO:0007669"/>
    <property type="project" value="TreeGrafter"/>
</dbReference>
<dbReference type="AlphaFoldDB" id="A0A9W6HBS6"/>
<feature type="active site" description="Nucleophile" evidence="1">
    <location>
        <position position="73"/>
    </location>
</feature>
<dbReference type="Gene3D" id="3.40.50.1110">
    <property type="entry name" value="SGNH hydrolase"/>
    <property type="match status" value="1"/>
</dbReference>
<dbReference type="PANTHER" id="PTHR37981">
    <property type="entry name" value="LIPASE 2"/>
    <property type="match status" value="1"/>
</dbReference>
<reference evidence="5" key="2">
    <citation type="submission" date="2023-01" db="EMBL/GenBank/DDBJ databases">
        <authorList>
            <person name="Sun Q."/>
            <person name="Evtushenko L."/>
        </authorList>
    </citation>
    <scope>NUCLEOTIDE SEQUENCE</scope>
    <source>
        <strain evidence="5">VKM Ac-1401</strain>
    </source>
</reference>
<dbReference type="RefSeq" id="WP_271178270.1">
    <property type="nucleotide sequence ID" value="NZ_BAAAJO010000003.1"/>
</dbReference>
<dbReference type="CDD" id="cd01823">
    <property type="entry name" value="SEST_like"/>
    <property type="match status" value="1"/>
</dbReference>
<evidence type="ECO:0000313" key="6">
    <source>
        <dbReference type="Proteomes" id="UP001142372"/>
    </source>
</evidence>
<evidence type="ECO:0000256" key="2">
    <source>
        <dbReference type="PIRSR" id="PIRSR637460-2"/>
    </source>
</evidence>
<dbReference type="Pfam" id="PF13472">
    <property type="entry name" value="Lipase_GDSL_2"/>
    <property type="match status" value="1"/>
</dbReference>
<dbReference type="EMBL" id="BSEN01000015">
    <property type="protein sequence ID" value="GLJ77646.1"/>
    <property type="molecule type" value="Genomic_DNA"/>
</dbReference>
<evidence type="ECO:0000259" key="4">
    <source>
        <dbReference type="Pfam" id="PF13472"/>
    </source>
</evidence>
<dbReference type="InterPro" id="IPR013830">
    <property type="entry name" value="SGNH_hydro"/>
</dbReference>
<comment type="caution">
    <text evidence="5">The sequence shown here is derived from an EMBL/GenBank/DDBJ whole genome shotgun (WGS) entry which is preliminary data.</text>
</comment>
<evidence type="ECO:0000256" key="3">
    <source>
        <dbReference type="SAM" id="MobiDB-lite"/>
    </source>
</evidence>